<dbReference type="GO" id="GO:0004252">
    <property type="term" value="F:serine-type endopeptidase activity"/>
    <property type="evidence" value="ECO:0007669"/>
    <property type="project" value="UniProtKB-UniRule"/>
</dbReference>
<reference evidence="11 12" key="1">
    <citation type="journal article" date="2020" name="ISME J.">
        <title>Uncovering the hidden diversity of litter-decomposition mechanisms in mushroom-forming fungi.</title>
        <authorList>
            <person name="Floudas D."/>
            <person name="Bentzer J."/>
            <person name="Ahren D."/>
            <person name="Johansson T."/>
            <person name="Persson P."/>
            <person name="Tunlid A."/>
        </authorList>
    </citation>
    <scope>NUCLEOTIDE SEQUENCE [LARGE SCALE GENOMIC DNA]</scope>
    <source>
        <strain evidence="11 12">CBS 101986</strain>
    </source>
</reference>
<evidence type="ECO:0000313" key="11">
    <source>
        <dbReference type="EMBL" id="KAF5315002.1"/>
    </source>
</evidence>
<dbReference type="CDD" id="cd11377">
    <property type="entry name" value="Pro-peptidase_S53"/>
    <property type="match status" value="1"/>
</dbReference>
<evidence type="ECO:0000256" key="2">
    <source>
        <dbReference type="ARBA" id="ARBA00022670"/>
    </source>
</evidence>
<dbReference type="Pfam" id="PF09286">
    <property type="entry name" value="Pro-kuma_activ"/>
    <property type="match status" value="1"/>
</dbReference>
<evidence type="ECO:0000259" key="10">
    <source>
        <dbReference type="PROSITE" id="PS51695"/>
    </source>
</evidence>
<feature type="binding site" evidence="8">
    <location>
        <position position="590"/>
    </location>
    <ligand>
        <name>Ca(2+)</name>
        <dbReference type="ChEBI" id="CHEBI:29108"/>
    </ligand>
</feature>
<evidence type="ECO:0000256" key="4">
    <source>
        <dbReference type="ARBA" id="ARBA00022801"/>
    </source>
</evidence>
<comment type="subcellular location">
    <subcellularLocation>
        <location evidence="1">Secreted</location>
        <location evidence="1">Extracellular space</location>
    </subcellularLocation>
</comment>
<feature type="domain" description="Peptidase S53" evidence="10">
    <location>
        <begin position="220"/>
        <end position="631"/>
    </location>
</feature>
<keyword evidence="12" id="KW-1185">Reference proteome</keyword>
<dbReference type="InterPro" id="IPR050819">
    <property type="entry name" value="Tripeptidyl-peptidase_I"/>
</dbReference>
<keyword evidence="7" id="KW-0865">Zymogen</keyword>
<feature type="active site" description="Charge relay system" evidence="8">
    <location>
        <position position="302"/>
    </location>
</feature>
<feature type="binding site" evidence="8">
    <location>
        <position position="611"/>
    </location>
    <ligand>
        <name>Ca(2+)</name>
        <dbReference type="ChEBI" id="CHEBI:29108"/>
    </ligand>
</feature>
<dbReference type="GO" id="GO:0008240">
    <property type="term" value="F:tripeptidyl-peptidase activity"/>
    <property type="evidence" value="ECO:0007669"/>
    <property type="project" value="TreeGrafter"/>
</dbReference>
<keyword evidence="3 8" id="KW-0479">Metal-binding</keyword>
<dbReference type="CDD" id="cd04056">
    <property type="entry name" value="Peptidases_S53"/>
    <property type="match status" value="1"/>
</dbReference>
<dbReference type="EMBL" id="JAACJJ010000043">
    <property type="protein sequence ID" value="KAF5315002.1"/>
    <property type="molecule type" value="Genomic_DNA"/>
</dbReference>
<dbReference type="InterPro" id="IPR030400">
    <property type="entry name" value="Sedolisin_dom"/>
</dbReference>
<dbReference type="PANTHER" id="PTHR14218">
    <property type="entry name" value="PROTEASE S8 TRIPEPTIDYL PEPTIDASE I CLN2"/>
    <property type="match status" value="1"/>
</dbReference>
<dbReference type="SMART" id="SM00944">
    <property type="entry name" value="Pro-kuma_activ"/>
    <property type="match status" value="1"/>
</dbReference>
<gene>
    <name evidence="11" type="ORF">D9619_007273</name>
</gene>
<keyword evidence="2 8" id="KW-0645">Protease</keyword>
<feature type="region of interest" description="Disordered" evidence="9">
    <location>
        <begin position="182"/>
        <end position="205"/>
    </location>
</feature>
<dbReference type="GO" id="GO:0005576">
    <property type="term" value="C:extracellular region"/>
    <property type="evidence" value="ECO:0007669"/>
    <property type="project" value="UniProtKB-SubCell"/>
</dbReference>
<evidence type="ECO:0000256" key="1">
    <source>
        <dbReference type="ARBA" id="ARBA00004239"/>
    </source>
</evidence>
<accession>A0A8H5B1M7</accession>
<dbReference type="PROSITE" id="PS51695">
    <property type="entry name" value="SEDOLISIN"/>
    <property type="match status" value="1"/>
</dbReference>
<comment type="cofactor">
    <cofactor evidence="8">
        <name>Ca(2+)</name>
        <dbReference type="ChEBI" id="CHEBI:29108"/>
    </cofactor>
    <text evidence="8">Binds 1 Ca(2+) ion per subunit.</text>
</comment>
<protein>
    <recommendedName>
        <fullName evidence="10">Peptidase S53 domain-containing protein</fullName>
    </recommendedName>
</protein>
<dbReference type="SUPFAM" id="SSF54897">
    <property type="entry name" value="Protease propeptides/inhibitors"/>
    <property type="match status" value="1"/>
</dbReference>
<evidence type="ECO:0000256" key="6">
    <source>
        <dbReference type="ARBA" id="ARBA00022837"/>
    </source>
</evidence>
<dbReference type="GO" id="GO:0006508">
    <property type="term" value="P:proteolysis"/>
    <property type="evidence" value="ECO:0007669"/>
    <property type="project" value="UniProtKB-KW"/>
</dbReference>
<organism evidence="11 12">
    <name type="scientific">Psilocybe cf. subviscida</name>
    <dbReference type="NCBI Taxonomy" id="2480587"/>
    <lineage>
        <taxon>Eukaryota</taxon>
        <taxon>Fungi</taxon>
        <taxon>Dikarya</taxon>
        <taxon>Basidiomycota</taxon>
        <taxon>Agaricomycotina</taxon>
        <taxon>Agaricomycetes</taxon>
        <taxon>Agaricomycetidae</taxon>
        <taxon>Agaricales</taxon>
        <taxon>Agaricineae</taxon>
        <taxon>Strophariaceae</taxon>
        <taxon>Psilocybe</taxon>
    </lineage>
</organism>
<dbReference type="AlphaFoldDB" id="A0A8H5B1M7"/>
<keyword evidence="4 8" id="KW-0378">Hydrolase</keyword>
<dbReference type="GO" id="GO:0046872">
    <property type="term" value="F:metal ion binding"/>
    <property type="evidence" value="ECO:0007669"/>
    <property type="project" value="UniProtKB-UniRule"/>
</dbReference>
<dbReference type="InterPro" id="IPR036852">
    <property type="entry name" value="Peptidase_S8/S53_dom_sf"/>
</dbReference>
<dbReference type="OrthoDB" id="409122at2759"/>
<name>A0A8H5B1M7_9AGAR</name>
<proteinExistence type="predicted"/>
<keyword evidence="5 8" id="KW-0720">Serine protease</keyword>
<evidence type="ECO:0000313" key="12">
    <source>
        <dbReference type="Proteomes" id="UP000567179"/>
    </source>
</evidence>
<dbReference type="SUPFAM" id="SSF52743">
    <property type="entry name" value="Subtilisin-like"/>
    <property type="match status" value="1"/>
</dbReference>
<keyword evidence="6 8" id="KW-0106">Calcium</keyword>
<sequence>MLSLCGAALAAPSPPSRRAVTHVLHEKRAMDPVDWEISHRLDPDKVLPMRFGLTQSNLHRVEELLMEVSHPESAKYGQHYTPSEVVDLFAPSDETISAVTNWLVEAGIARDRLRISGNKGWLSVHATTAEVEDLLKTEYHVYTHPSGDQQFGCHNYSVPAHVREHIDLIRPTVQFNHRATPQNGLRKRMGGLGMPNGRNGPKKSDKAVTITPSLDNCDTLITLDCLRALYDVNYTPVATAKNSRDANVEFTPQAFLGPDLDLFFGNFSPSLVGVRPVNVLIDGAVVQTTQQSFDFNGESDLDLEYAMGLTAPQTITLLQTGDIVEGAGFDNWLDAVDGSFCTFEGGDDPTQDGIYPDTAKGGFKGPESCGIVAPQFVVSVSYGQDEASVTPAFANRQCTEYAKLGMLGTTVLYSSGDDGVAGGGGVCLNAKHQTSNRGTVFNPGFPVTCPFLTAVGATQVNPGSTVNDPEGACEQVIFSGGGFSNIFPMPSYQAAAVSGFLTNHKPPFTAAQFNNSGTVRGFPDLSANGANYVIGIDGAFSLVFGTSASSPVVGSLITLINDARLAAGKKSVGFINPSIYSSSFASAFNDITSGGNQGCGTAGFTATTGWDPVTGEYIVLFPPCWALHGTLGFINKTEYVRLIFSYSPTSSLLFGRPSYLNSALSPLVTPRIFLNFHNSQNHNIQLALDVDPPSLVDGTSISPF</sequence>
<feature type="active site" description="Charge relay system" evidence="8">
    <location>
        <position position="298"/>
    </location>
</feature>
<dbReference type="Gene3D" id="3.40.50.200">
    <property type="entry name" value="Peptidase S8/S53 domain"/>
    <property type="match status" value="1"/>
</dbReference>
<feature type="active site" description="Charge relay system" evidence="8">
    <location>
        <position position="547"/>
    </location>
</feature>
<comment type="caution">
    <text evidence="11">The sequence shown here is derived from an EMBL/GenBank/DDBJ whole genome shotgun (WGS) entry which is preliminary data.</text>
</comment>
<feature type="binding site" evidence="8">
    <location>
        <position position="591"/>
    </location>
    <ligand>
        <name>Ca(2+)</name>
        <dbReference type="ChEBI" id="CHEBI:29108"/>
    </ligand>
</feature>
<dbReference type="Proteomes" id="UP000567179">
    <property type="component" value="Unassembled WGS sequence"/>
</dbReference>
<evidence type="ECO:0000256" key="8">
    <source>
        <dbReference type="PROSITE-ProRule" id="PRU01032"/>
    </source>
</evidence>
<evidence type="ECO:0000256" key="5">
    <source>
        <dbReference type="ARBA" id="ARBA00022825"/>
    </source>
</evidence>
<dbReference type="PANTHER" id="PTHR14218:SF19">
    <property type="entry name" value="SERINE PROTEASE AORO, PUTATIVE (AFU_ORTHOLOGUE AFUA_6G10250)-RELATED"/>
    <property type="match status" value="1"/>
</dbReference>
<evidence type="ECO:0000256" key="9">
    <source>
        <dbReference type="SAM" id="MobiDB-lite"/>
    </source>
</evidence>
<evidence type="ECO:0000256" key="7">
    <source>
        <dbReference type="ARBA" id="ARBA00023145"/>
    </source>
</evidence>
<evidence type="ECO:0000256" key="3">
    <source>
        <dbReference type="ARBA" id="ARBA00022723"/>
    </source>
</evidence>
<feature type="binding site" evidence="8">
    <location>
        <position position="609"/>
    </location>
    <ligand>
        <name>Ca(2+)</name>
        <dbReference type="ChEBI" id="CHEBI:29108"/>
    </ligand>
</feature>
<dbReference type="InterPro" id="IPR015366">
    <property type="entry name" value="S53_propep"/>
</dbReference>